<protein>
    <submittedName>
        <fullName evidence="1">Uncharacterized protein</fullName>
    </submittedName>
</protein>
<reference evidence="1" key="1">
    <citation type="submission" date="2016-12" db="EMBL/GenBank/DDBJ databases">
        <authorList>
            <person name="Moulin L."/>
        </authorList>
    </citation>
    <scope>NUCLEOTIDE SEQUENCE [LARGE SCALE GENOMIC DNA]</scope>
    <source>
        <strain evidence="1">STM 7183</strain>
    </source>
</reference>
<accession>A0A1N7S360</accession>
<name>A0A1N7S360_9BURK</name>
<proteinExistence type="predicted"/>
<evidence type="ECO:0000313" key="1">
    <source>
        <dbReference type="EMBL" id="SIT41791.1"/>
    </source>
</evidence>
<dbReference type="AlphaFoldDB" id="A0A1N7S360"/>
<comment type="caution">
    <text evidence="1">The sequence shown here is derived from an EMBL/GenBank/DDBJ whole genome shotgun (WGS) entry which is preliminary data.</text>
</comment>
<gene>
    <name evidence="1" type="ORF">BN2476_300196</name>
</gene>
<sequence length="85" mass="9650">MSTKDTIRFQEKTGELPGWTLYTEMFEQDDTVYLELEGVQADVIMIGSLWGHPPGTVVLRLPTATARQLGLVPQEWTRDASRLKE</sequence>
<keyword evidence="2" id="KW-1185">Reference proteome</keyword>
<dbReference type="OrthoDB" id="9103332at2"/>
<evidence type="ECO:0000313" key="2">
    <source>
        <dbReference type="Proteomes" id="UP000195569"/>
    </source>
</evidence>
<dbReference type="Proteomes" id="UP000195569">
    <property type="component" value="Unassembled WGS sequence"/>
</dbReference>
<dbReference type="EMBL" id="CYGY02000030">
    <property type="protein sequence ID" value="SIT41791.1"/>
    <property type="molecule type" value="Genomic_DNA"/>
</dbReference>
<dbReference type="RefSeq" id="WP_087735046.1">
    <property type="nucleotide sequence ID" value="NZ_CYGY02000030.1"/>
</dbReference>
<organism evidence="1 2">
    <name type="scientific">Paraburkholderia piptadeniae</name>
    <dbReference type="NCBI Taxonomy" id="1701573"/>
    <lineage>
        <taxon>Bacteria</taxon>
        <taxon>Pseudomonadati</taxon>
        <taxon>Pseudomonadota</taxon>
        <taxon>Betaproteobacteria</taxon>
        <taxon>Burkholderiales</taxon>
        <taxon>Burkholderiaceae</taxon>
        <taxon>Paraburkholderia</taxon>
    </lineage>
</organism>